<feature type="domain" description="Blue (type 1) copper" evidence="6">
    <location>
        <begin position="26"/>
        <end position="114"/>
    </location>
</feature>
<dbReference type="Pfam" id="PF00127">
    <property type="entry name" value="Copper-bind"/>
    <property type="match status" value="1"/>
</dbReference>
<dbReference type="EMBL" id="KQ965740">
    <property type="protein sequence ID" value="KXS19008.1"/>
    <property type="molecule type" value="Genomic_DNA"/>
</dbReference>
<evidence type="ECO:0000313" key="8">
    <source>
        <dbReference type="Proteomes" id="UP000070544"/>
    </source>
</evidence>
<evidence type="ECO:0000256" key="3">
    <source>
        <dbReference type="ARBA" id="ARBA00022982"/>
    </source>
</evidence>
<keyword evidence="1" id="KW-0813">Transport</keyword>
<dbReference type="PROSITE" id="PS00079">
    <property type="entry name" value="MULTICOPPER_OXIDASE1"/>
    <property type="match status" value="1"/>
</dbReference>
<dbReference type="InterPro" id="IPR000923">
    <property type="entry name" value="BlueCu_1"/>
</dbReference>
<dbReference type="AlphaFoldDB" id="A0A139AQK6"/>
<dbReference type="InterPro" id="IPR033138">
    <property type="entry name" value="Cu_oxidase_CS"/>
</dbReference>
<keyword evidence="4" id="KW-0186">Copper</keyword>
<protein>
    <submittedName>
        <fullName evidence="7">Cupredoxin</fullName>
    </submittedName>
</protein>
<keyword evidence="3" id="KW-0249">Electron transport</keyword>
<feature type="chain" id="PRO_5007296343" evidence="5">
    <location>
        <begin position="24"/>
        <end position="207"/>
    </location>
</feature>
<organism evidence="7 8">
    <name type="scientific">Gonapodya prolifera (strain JEL478)</name>
    <name type="common">Monoblepharis prolifera</name>
    <dbReference type="NCBI Taxonomy" id="1344416"/>
    <lineage>
        <taxon>Eukaryota</taxon>
        <taxon>Fungi</taxon>
        <taxon>Fungi incertae sedis</taxon>
        <taxon>Chytridiomycota</taxon>
        <taxon>Chytridiomycota incertae sedis</taxon>
        <taxon>Monoblepharidomycetes</taxon>
        <taxon>Monoblepharidales</taxon>
        <taxon>Gonapodyaceae</taxon>
        <taxon>Gonapodya</taxon>
    </lineage>
</organism>
<keyword evidence="2" id="KW-0479">Metal-binding</keyword>
<dbReference type="InterPro" id="IPR028871">
    <property type="entry name" value="BlueCu_1_BS"/>
</dbReference>
<dbReference type="GO" id="GO:0009055">
    <property type="term" value="F:electron transfer activity"/>
    <property type="evidence" value="ECO:0007669"/>
    <property type="project" value="InterPro"/>
</dbReference>
<accession>A0A139AQK6</accession>
<evidence type="ECO:0000256" key="5">
    <source>
        <dbReference type="SAM" id="SignalP"/>
    </source>
</evidence>
<evidence type="ECO:0000259" key="6">
    <source>
        <dbReference type="Pfam" id="PF00127"/>
    </source>
</evidence>
<feature type="signal peptide" evidence="5">
    <location>
        <begin position="1"/>
        <end position="23"/>
    </location>
</feature>
<evidence type="ECO:0000256" key="4">
    <source>
        <dbReference type="ARBA" id="ARBA00023008"/>
    </source>
</evidence>
<dbReference type="InterPro" id="IPR008972">
    <property type="entry name" value="Cupredoxin"/>
</dbReference>
<keyword evidence="8" id="KW-1185">Reference proteome</keyword>
<dbReference type="GO" id="GO:0005507">
    <property type="term" value="F:copper ion binding"/>
    <property type="evidence" value="ECO:0007669"/>
    <property type="project" value="InterPro"/>
</dbReference>
<dbReference type="OMA" id="SEDPIWY"/>
<reference evidence="7 8" key="1">
    <citation type="journal article" date="2015" name="Genome Biol. Evol.">
        <title>Phylogenomic analyses indicate that early fungi evolved digesting cell walls of algal ancestors of land plants.</title>
        <authorList>
            <person name="Chang Y."/>
            <person name="Wang S."/>
            <person name="Sekimoto S."/>
            <person name="Aerts A.L."/>
            <person name="Choi C."/>
            <person name="Clum A."/>
            <person name="LaButti K.M."/>
            <person name="Lindquist E.A."/>
            <person name="Yee Ngan C."/>
            <person name="Ohm R.A."/>
            <person name="Salamov A.A."/>
            <person name="Grigoriev I.V."/>
            <person name="Spatafora J.W."/>
            <person name="Berbee M.L."/>
        </authorList>
    </citation>
    <scope>NUCLEOTIDE SEQUENCE [LARGE SCALE GENOMIC DNA]</scope>
    <source>
        <strain evidence="7 8">JEL478</strain>
    </source>
</reference>
<keyword evidence="5" id="KW-0732">Signal</keyword>
<evidence type="ECO:0000256" key="1">
    <source>
        <dbReference type="ARBA" id="ARBA00022448"/>
    </source>
</evidence>
<name>A0A139AQK6_GONPJ</name>
<dbReference type="PROSITE" id="PS00196">
    <property type="entry name" value="COPPER_BLUE"/>
    <property type="match status" value="1"/>
</dbReference>
<dbReference type="OrthoDB" id="2160538at2759"/>
<dbReference type="SUPFAM" id="SSF49503">
    <property type="entry name" value="Cupredoxins"/>
    <property type="match status" value="1"/>
</dbReference>
<dbReference type="Proteomes" id="UP000070544">
    <property type="component" value="Unassembled WGS sequence"/>
</dbReference>
<dbReference type="Gene3D" id="2.60.40.420">
    <property type="entry name" value="Cupredoxins - blue copper proteins"/>
    <property type="match status" value="1"/>
</dbReference>
<gene>
    <name evidence="7" type="ORF">M427DRAFT_486911</name>
</gene>
<evidence type="ECO:0000313" key="7">
    <source>
        <dbReference type="EMBL" id="KXS19008.1"/>
    </source>
</evidence>
<dbReference type="STRING" id="1344416.A0A139AQK6"/>
<sequence>MSKIAAIAAAALAFLAAVDPSTAATVAVANQGLTFVPKDVSINVGDTVSWTITGSHSVTQSTAQNGCTAAAPGFDSGVNTGFTYNNTFATAGTYYYYCVVGSHCAAGMTGSVTVLAAGGAPAASSGAAAPATSGAAAPATSGAAAPATTGAAAPASSAAATTTKAASAPAASATASAPAAKPGSAFNVVAQPVMYLAGAAAAVLALA</sequence>
<evidence type="ECO:0000256" key="2">
    <source>
        <dbReference type="ARBA" id="ARBA00022723"/>
    </source>
</evidence>
<proteinExistence type="predicted"/>